<dbReference type="EMBL" id="KV722430">
    <property type="protein sequence ID" value="OCH89303.1"/>
    <property type="molecule type" value="Genomic_DNA"/>
</dbReference>
<dbReference type="AlphaFoldDB" id="A0A8E2AS14"/>
<evidence type="ECO:0000313" key="2">
    <source>
        <dbReference type="EMBL" id="OCH89303.1"/>
    </source>
</evidence>
<keyword evidence="1" id="KW-1133">Transmembrane helix</keyword>
<evidence type="ECO:0000313" key="3">
    <source>
        <dbReference type="Proteomes" id="UP000250043"/>
    </source>
</evidence>
<reference evidence="2 3" key="1">
    <citation type="submission" date="2016-07" db="EMBL/GenBank/DDBJ databases">
        <title>Draft genome of the white-rot fungus Obba rivulosa 3A-2.</title>
        <authorList>
            <consortium name="DOE Joint Genome Institute"/>
            <person name="Miettinen O."/>
            <person name="Riley R."/>
            <person name="Acob R."/>
            <person name="Barry K."/>
            <person name="Cullen D."/>
            <person name="De Vries R."/>
            <person name="Hainaut M."/>
            <person name="Hatakka A."/>
            <person name="Henrissat B."/>
            <person name="Hilden K."/>
            <person name="Kuo R."/>
            <person name="Labutti K."/>
            <person name="Lipzen A."/>
            <person name="Makela M.R."/>
            <person name="Sandor L."/>
            <person name="Spatafora J.W."/>
            <person name="Grigoriev I.V."/>
            <person name="Hibbett D.S."/>
        </authorList>
    </citation>
    <scope>NUCLEOTIDE SEQUENCE [LARGE SCALE GENOMIC DNA]</scope>
    <source>
        <strain evidence="2 3">3A-2</strain>
    </source>
</reference>
<sequence length="105" mass="11856">MGRFETDGSWMDRGDERMDMMPHGCPCTLVTCFSAFLSLITRVASRCCLCFEWSTCGISVVRSDLSDDSDRCFRHYAGRHGQLEMQQEGRSGMLQHSCCIQGILC</sequence>
<accession>A0A8E2AS14</accession>
<name>A0A8E2AS14_9APHY</name>
<protein>
    <submittedName>
        <fullName evidence="2">Uncharacterized protein</fullName>
    </submittedName>
</protein>
<dbReference type="Proteomes" id="UP000250043">
    <property type="component" value="Unassembled WGS sequence"/>
</dbReference>
<proteinExistence type="predicted"/>
<feature type="transmembrane region" description="Helical" evidence="1">
    <location>
        <begin position="20"/>
        <end position="40"/>
    </location>
</feature>
<keyword evidence="3" id="KW-1185">Reference proteome</keyword>
<keyword evidence="1" id="KW-0472">Membrane</keyword>
<keyword evidence="1" id="KW-0812">Transmembrane</keyword>
<gene>
    <name evidence="2" type="ORF">OBBRIDRAFT_30603</name>
</gene>
<evidence type="ECO:0000256" key="1">
    <source>
        <dbReference type="SAM" id="Phobius"/>
    </source>
</evidence>
<organism evidence="2 3">
    <name type="scientific">Obba rivulosa</name>
    <dbReference type="NCBI Taxonomy" id="1052685"/>
    <lineage>
        <taxon>Eukaryota</taxon>
        <taxon>Fungi</taxon>
        <taxon>Dikarya</taxon>
        <taxon>Basidiomycota</taxon>
        <taxon>Agaricomycotina</taxon>
        <taxon>Agaricomycetes</taxon>
        <taxon>Polyporales</taxon>
        <taxon>Gelatoporiaceae</taxon>
        <taxon>Obba</taxon>
    </lineage>
</organism>